<dbReference type="PROSITE" id="PS50157">
    <property type="entry name" value="ZINC_FINGER_C2H2_2"/>
    <property type="match status" value="1"/>
</dbReference>
<dbReference type="GO" id="GO:0008270">
    <property type="term" value="F:zinc ion binding"/>
    <property type="evidence" value="ECO:0007669"/>
    <property type="project" value="UniProtKB-KW"/>
</dbReference>
<dbReference type="PANTHER" id="PTHR24408">
    <property type="entry name" value="ZINC FINGER PROTEIN"/>
    <property type="match status" value="1"/>
</dbReference>
<feature type="region of interest" description="Disordered" evidence="6">
    <location>
        <begin position="59"/>
        <end position="118"/>
    </location>
</feature>
<gene>
    <name evidence="8" type="ORF">LshimejAT787_0804050</name>
</gene>
<evidence type="ECO:0000256" key="1">
    <source>
        <dbReference type="ARBA" id="ARBA00022723"/>
    </source>
</evidence>
<evidence type="ECO:0000256" key="3">
    <source>
        <dbReference type="ARBA" id="ARBA00022771"/>
    </source>
</evidence>
<dbReference type="Gene3D" id="3.30.160.60">
    <property type="entry name" value="Classic Zinc Finger"/>
    <property type="match status" value="1"/>
</dbReference>
<feature type="region of interest" description="Disordered" evidence="6">
    <location>
        <begin position="260"/>
        <end position="433"/>
    </location>
</feature>
<comment type="caution">
    <text evidence="8">The sequence shown here is derived from an EMBL/GenBank/DDBJ whole genome shotgun (WGS) entry which is preliminary data.</text>
</comment>
<evidence type="ECO:0000259" key="7">
    <source>
        <dbReference type="PROSITE" id="PS50157"/>
    </source>
</evidence>
<dbReference type="GO" id="GO:0000981">
    <property type="term" value="F:DNA-binding transcription factor activity, RNA polymerase II-specific"/>
    <property type="evidence" value="ECO:0007669"/>
    <property type="project" value="TreeGrafter"/>
</dbReference>
<evidence type="ECO:0000256" key="2">
    <source>
        <dbReference type="ARBA" id="ARBA00022737"/>
    </source>
</evidence>
<dbReference type="InterPro" id="IPR013087">
    <property type="entry name" value="Znf_C2H2_type"/>
</dbReference>
<feature type="compositionally biased region" description="Low complexity" evidence="6">
    <location>
        <begin position="316"/>
        <end position="335"/>
    </location>
</feature>
<dbReference type="OrthoDB" id="3437960at2759"/>
<dbReference type="PROSITE" id="PS00028">
    <property type="entry name" value="ZINC_FINGER_C2H2_1"/>
    <property type="match status" value="1"/>
</dbReference>
<feature type="compositionally biased region" description="Polar residues" evidence="6">
    <location>
        <begin position="274"/>
        <end position="305"/>
    </location>
</feature>
<feature type="compositionally biased region" description="Basic and acidic residues" evidence="6">
    <location>
        <begin position="385"/>
        <end position="394"/>
    </location>
</feature>
<evidence type="ECO:0000313" key="8">
    <source>
        <dbReference type="EMBL" id="GLB40534.1"/>
    </source>
</evidence>
<name>A0A9P3PS36_LYOSH</name>
<reference evidence="8" key="1">
    <citation type="submission" date="2022-07" db="EMBL/GenBank/DDBJ databases">
        <title>The genome of Lyophyllum shimeji provides insight into the initial evolution of ectomycorrhizal fungal genome.</title>
        <authorList>
            <person name="Kobayashi Y."/>
            <person name="Shibata T."/>
            <person name="Hirakawa H."/>
            <person name="Shigenobu S."/>
            <person name="Nishiyama T."/>
            <person name="Yamada A."/>
            <person name="Hasebe M."/>
            <person name="Kawaguchi M."/>
        </authorList>
    </citation>
    <scope>NUCLEOTIDE SEQUENCE</scope>
    <source>
        <strain evidence="8">AT787</strain>
    </source>
</reference>
<evidence type="ECO:0000313" key="9">
    <source>
        <dbReference type="Proteomes" id="UP001063166"/>
    </source>
</evidence>
<dbReference type="GO" id="GO:0005634">
    <property type="term" value="C:nucleus"/>
    <property type="evidence" value="ECO:0007669"/>
    <property type="project" value="TreeGrafter"/>
</dbReference>
<dbReference type="InterPro" id="IPR036236">
    <property type="entry name" value="Znf_C2H2_sf"/>
</dbReference>
<accession>A0A9P3PS36</accession>
<evidence type="ECO:0000256" key="4">
    <source>
        <dbReference type="ARBA" id="ARBA00022833"/>
    </source>
</evidence>
<protein>
    <recommendedName>
        <fullName evidence="7">C2H2-type domain-containing protein</fullName>
    </recommendedName>
</protein>
<keyword evidence="9" id="KW-1185">Reference proteome</keyword>
<sequence>MNNNDGVPTIVIAGSPPPSLPSDVGFFEHLPTRFPAQICAAPSDSSYYDPRNKEGLTCQTPLPGCVPGSTSPLGGSPITPSSAPSMSPLSRMLDDFSLDEPSSGRSDEPPMGNPSYSDAHTLLSASSAFVSGRNSLCEDLHLQIPDDMSSLDELFPSHSSAIDNFDGISLEQSFLNLYGLDGTIIDSTQPSVEDFFETNEYEVSPSRSNFSVGSLSPSFGGSGQLSYIPPSPVSPASPSFNSSFSGSSPASLYSTALPSAGDSTMVQQHRRSQSHSTVYSRHVNSGDSPSASLLSPTDNVPDRTTGTLLHRRSHSHSGAATSSASALSPTSLLSPDYISEGQSTLQRRHSHSNGSTQQRMLEHHEQPVRRSRSTTAGRSRSPYARNRELPKDDLEASGSQSAASGPSQPAVHLSPSTRTPELPSPSPSQGDMFRAYDARSGITYPIRHRDTIASEAVLIASEKRRKKAANHQCPTCNQFLTSKDNLNNHLDAHKGIRRHRCEYCLERFRTRSVLKRHQKSAKCPASLLVPKPKEN</sequence>
<dbReference type="SMART" id="SM00355">
    <property type="entry name" value="ZnF_C2H2"/>
    <property type="match status" value="2"/>
</dbReference>
<keyword evidence="1" id="KW-0479">Metal-binding</keyword>
<evidence type="ECO:0000256" key="6">
    <source>
        <dbReference type="SAM" id="MobiDB-lite"/>
    </source>
</evidence>
<keyword evidence="2" id="KW-0677">Repeat</keyword>
<dbReference type="PANTHER" id="PTHR24408:SF64">
    <property type="entry name" value="LINKING IMMUNITY AND METABOLISM-RELATED"/>
    <property type="match status" value="1"/>
</dbReference>
<feature type="domain" description="C2H2-type" evidence="7">
    <location>
        <begin position="471"/>
        <end position="498"/>
    </location>
</feature>
<feature type="compositionally biased region" description="Low complexity" evidence="6">
    <location>
        <begin position="396"/>
        <end position="410"/>
    </location>
</feature>
<keyword evidence="3 5" id="KW-0863">Zinc-finger</keyword>
<organism evidence="8 9">
    <name type="scientific">Lyophyllum shimeji</name>
    <name type="common">Hon-shimeji</name>
    <name type="synonym">Tricholoma shimeji</name>
    <dbReference type="NCBI Taxonomy" id="47721"/>
    <lineage>
        <taxon>Eukaryota</taxon>
        <taxon>Fungi</taxon>
        <taxon>Dikarya</taxon>
        <taxon>Basidiomycota</taxon>
        <taxon>Agaricomycotina</taxon>
        <taxon>Agaricomycetes</taxon>
        <taxon>Agaricomycetidae</taxon>
        <taxon>Agaricales</taxon>
        <taxon>Tricholomatineae</taxon>
        <taxon>Lyophyllaceae</taxon>
        <taxon>Lyophyllum</taxon>
    </lineage>
</organism>
<feature type="compositionally biased region" description="Polar residues" evidence="6">
    <location>
        <begin position="68"/>
        <end position="88"/>
    </location>
</feature>
<dbReference type="EMBL" id="BRPK01000008">
    <property type="protein sequence ID" value="GLB40534.1"/>
    <property type="molecule type" value="Genomic_DNA"/>
</dbReference>
<dbReference type="SUPFAM" id="SSF57667">
    <property type="entry name" value="beta-beta-alpha zinc fingers"/>
    <property type="match status" value="1"/>
</dbReference>
<dbReference type="Proteomes" id="UP001063166">
    <property type="component" value="Unassembled WGS sequence"/>
</dbReference>
<evidence type="ECO:0000256" key="5">
    <source>
        <dbReference type="PROSITE-ProRule" id="PRU00042"/>
    </source>
</evidence>
<keyword evidence="4" id="KW-0862">Zinc</keyword>
<dbReference type="AlphaFoldDB" id="A0A9P3PS36"/>
<proteinExistence type="predicted"/>
<dbReference type="GO" id="GO:0043565">
    <property type="term" value="F:sequence-specific DNA binding"/>
    <property type="evidence" value="ECO:0007669"/>
    <property type="project" value="TreeGrafter"/>
</dbReference>